<name>A0A834CQK1_ORYME</name>
<proteinExistence type="predicted"/>
<evidence type="ECO:0000313" key="2">
    <source>
        <dbReference type="Proteomes" id="UP000646548"/>
    </source>
</evidence>
<organism evidence="1 2">
    <name type="scientific">Oryzias melastigma</name>
    <name type="common">Marine medaka</name>
    <dbReference type="NCBI Taxonomy" id="30732"/>
    <lineage>
        <taxon>Eukaryota</taxon>
        <taxon>Metazoa</taxon>
        <taxon>Chordata</taxon>
        <taxon>Craniata</taxon>
        <taxon>Vertebrata</taxon>
        <taxon>Euteleostomi</taxon>
        <taxon>Actinopterygii</taxon>
        <taxon>Neopterygii</taxon>
        <taxon>Teleostei</taxon>
        <taxon>Neoteleostei</taxon>
        <taxon>Acanthomorphata</taxon>
        <taxon>Ovalentaria</taxon>
        <taxon>Atherinomorphae</taxon>
        <taxon>Beloniformes</taxon>
        <taxon>Adrianichthyidae</taxon>
        <taxon>Oryziinae</taxon>
        <taxon>Oryzias</taxon>
    </lineage>
</organism>
<dbReference type="Proteomes" id="UP000646548">
    <property type="component" value="Unassembled WGS sequence"/>
</dbReference>
<accession>A0A834CQK1</accession>
<evidence type="ECO:0000313" key="1">
    <source>
        <dbReference type="EMBL" id="KAF6732663.1"/>
    </source>
</evidence>
<gene>
    <name evidence="1" type="ORF">FQA47_011209</name>
</gene>
<reference evidence="1" key="1">
    <citation type="journal article" name="BMC Genomics">
        <title>Long-read sequencing and de novo genome assembly of marine medaka (Oryzias melastigma).</title>
        <authorList>
            <person name="Liang P."/>
            <person name="Saqib H.S.A."/>
            <person name="Ni X."/>
            <person name="Shen Y."/>
        </authorList>
    </citation>
    <scope>NUCLEOTIDE SEQUENCE</scope>
    <source>
        <strain evidence="1">Bigg-433</strain>
    </source>
</reference>
<dbReference type="EMBL" id="WKFB01000184">
    <property type="protein sequence ID" value="KAF6732663.1"/>
    <property type="molecule type" value="Genomic_DNA"/>
</dbReference>
<protein>
    <submittedName>
        <fullName evidence="1">Uncharacterized protein</fullName>
    </submittedName>
</protein>
<dbReference type="AlphaFoldDB" id="A0A834CQK1"/>
<sequence length="101" mass="11692">MVSNFEFTKNKTSKRQIVFQLRKYICKAHNDKDFEIQFSGPVTKEKRKWKRALSSFHCVYFTLKSESTHTGLHAHKQASDANRTSSVPLAMSINLKTLTNK</sequence>
<comment type="caution">
    <text evidence="1">The sequence shown here is derived from an EMBL/GenBank/DDBJ whole genome shotgun (WGS) entry which is preliminary data.</text>
</comment>